<keyword evidence="3" id="KW-1185">Reference proteome</keyword>
<reference evidence="1 3" key="1">
    <citation type="journal article" date="2011" name="Nature">
        <title>The Medicago genome provides insight into the evolution of rhizobial symbioses.</title>
        <authorList>
            <person name="Young N.D."/>
            <person name="Debelle F."/>
            <person name="Oldroyd G.E."/>
            <person name="Geurts R."/>
            <person name="Cannon S.B."/>
            <person name="Udvardi M.K."/>
            <person name="Benedito V.A."/>
            <person name="Mayer K.F."/>
            <person name="Gouzy J."/>
            <person name="Schoof H."/>
            <person name="Van de Peer Y."/>
            <person name="Proost S."/>
            <person name="Cook D.R."/>
            <person name="Meyers B.C."/>
            <person name="Spannagl M."/>
            <person name="Cheung F."/>
            <person name="De Mita S."/>
            <person name="Krishnakumar V."/>
            <person name="Gundlach H."/>
            <person name="Zhou S."/>
            <person name="Mudge J."/>
            <person name="Bharti A.K."/>
            <person name="Murray J.D."/>
            <person name="Naoumkina M.A."/>
            <person name="Rosen B."/>
            <person name="Silverstein K.A."/>
            <person name="Tang H."/>
            <person name="Rombauts S."/>
            <person name="Zhao P.X."/>
            <person name="Zhou P."/>
            <person name="Barbe V."/>
            <person name="Bardou P."/>
            <person name="Bechner M."/>
            <person name="Bellec A."/>
            <person name="Berger A."/>
            <person name="Berges H."/>
            <person name="Bidwell S."/>
            <person name="Bisseling T."/>
            <person name="Choisne N."/>
            <person name="Couloux A."/>
            <person name="Denny R."/>
            <person name="Deshpande S."/>
            <person name="Dai X."/>
            <person name="Doyle J.J."/>
            <person name="Dudez A.M."/>
            <person name="Farmer A.D."/>
            <person name="Fouteau S."/>
            <person name="Franken C."/>
            <person name="Gibelin C."/>
            <person name="Gish J."/>
            <person name="Goldstein S."/>
            <person name="Gonzalez A.J."/>
            <person name="Green P.J."/>
            <person name="Hallab A."/>
            <person name="Hartog M."/>
            <person name="Hua A."/>
            <person name="Humphray S.J."/>
            <person name="Jeong D.H."/>
            <person name="Jing Y."/>
            <person name="Jocker A."/>
            <person name="Kenton S.M."/>
            <person name="Kim D.J."/>
            <person name="Klee K."/>
            <person name="Lai H."/>
            <person name="Lang C."/>
            <person name="Lin S."/>
            <person name="Macmil S.L."/>
            <person name="Magdelenat G."/>
            <person name="Matthews L."/>
            <person name="McCorrison J."/>
            <person name="Monaghan E.L."/>
            <person name="Mun J.H."/>
            <person name="Najar F.Z."/>
            <person name="Nicholson C."/>
            <person name="Noirot C."/>
            <person name="O'Bleness M."/>
            <person name="Paule C.R."/>
            <person name="Poulain J."/>
            <person name="Prion F."/>
            <person name="Qin B."/>
            <person name="Qu C."/>
            <person name="Retzel E.F."/>
            <person name="Riddle C."/>
            <person name="Sallet E."/>
            <person name="Samain S."/>
            <person name="Samson N."/>
            <person name="Sanders I."/>
            <person name="Saurat O."/>
            <person name="Scarpelli C."/>
            <person name="Schiex T."/>
            <person name="Segurens B."/>
            <person name="Severin A.J."/>
            <person name="Sherrier D.J."/>
            <person name="Shi R."/>
            <person name="Sims S."/>
            <person name="Singer S.R."/>
            <person name="Sinharoy S."/>
            <person name="Sterck L."/>
            <person name="Viollet A."/>
            <person name="Wang B.B."/>
            <person name="Wang K."/>
            <person name="Wang M."/>
            <person name="Wang X."/>
            <person name="Warfsmann J."/>
            <person name="Weissenbach J."/>
            <person name="White D.D."/>
            <person name="White J.D."/>
            <person name="Wiley G.B."/>
            <person name="Wincker P."/>
            <person name="Xing Y."/>
            <person name="Yang L."/>
            <person name="Yao Z."/>
            <person name="Ying F."/>
            <person name="Zhai J."/>
            <person name="Zhou L."/>
            <person name="Zuber A."/>
            <person name="Denarie J."/>
            <person name="Dixon R.A."/>
            <person name="May G.D."/>
            <person name="Schwartz D.C."/>
            <person name="Rogers J."/>
            <person name="Quetier F."/>
            <person name="Town C.D."/>
            <person name="Roe B.A."/>
        </authorList>
    </citation>
    <scope>NUCLEOTIDE SEQUENCE [LARGE SCALE GENOMIC DNA]</scope>
    <source>
        <strain evidence="1">A17</strain>
        <strain evidence="2 3">cv. Jemalong A17</strain>
    </source>
</reference>
<accession>G7KJY2</accession>
<evidence type="ECO:0000313" key="1">
    <source>
        <dbReference type="EMBL" id="AES74621.1"/>
    </source>
</evidence>
<dbReference type="InterPro" id="IPR051304">
    <property type="entry name" value="SCF_F-box_domain"/>
</dbReference>
<dbReference type="HOGENOM" id="CLU_2064993_0_0_1"/>
<proteinExistence type="predicted"/>
<evidence type="ECO:0008006" key="4">
    <source>
        <dbReference type="Google" id="ProtNLM"/>
    </source>
</evidence>
<protein>
    <recommendedName>
        <fullName evidence="4">F-box domain-containing protein</fullName>
    </recommendedName>
</protein>
<dbReference type="PANTHER" id="PTHR47123:SF15">
    <property type="entry name" value="F-BOX PROTEIN SKIP23"/>
    <property type="match status" value="1"/>
</dbReference>
<evidence type="ECO:0000313" key="3">
    <source>
        <dbReference type="Proteomes" id="UP000002051"/>
    </source>
</evidence>
<name>G7KJY2_MEDTR</name>
<reference evidence="1 3" key="2">
    <citation type="journal article" date="2014" name="BMC Genomics">
        <title>An improved genome release (version Mt4.0) for the model legume Medicago truncatula.</title>
        <authorList>
            <person name="Tang H."/>
            <person name="Krishnakumar V."/>
            <person name="Bidwell S."/>
            <person name="Rosen B."/>
            <person name="Chan A."/>
            <person name="Zhou S."/>
            <person name="Gentzbittel L."/>
            <person name="Childs K.L."/>
            <person name="Yandell M."/>
            <person name="Gundlach H."/>
            <person name="Mayer K.F."/>
            <person name="Schwartz D.C."/>
            <person name="Town C.D."/>
        </authorList>
    </citation>
    <scope>GENOME REANNOTATION</scope>
    <source>
        <strain evidence="2 3">cv. Jemalong A17</strain>
    </source>
</reference>
<dbReference type="PaxDb" id="3880-AES74621"/>
<dbReference type="EMBL" id="CM001222">
    <property type="protein sequence ID" value="AES74621.1"/>
    <property type="molecule type" value="Genomic_DNA"/>
</dbReference>
<gene>
    <name evidence="1" type="ordered locus">MTR_6g009100</name>
</gene>
<dbReference type="EnsemblPlants" id="AES74621">
    <property type="protein sequence ID" value="AES74621"/>
    <property type="gene ID" value="MTR_6g009100"/>
</dbReference>
<organism evidence="1 3">
    <name type="scientific">Medicago truncatula</name>
    <name type="common">Barrel medic</name>
    <name type="synonym">Medicago tribuloides</name>
    <dbReference type="NCBI Taxonomy" id="3880"/>
    <lineage>
        <taxon>Eukaryota</taxon>
        <taxon>Viridiplantae</taxon>
        <taxon>Streptophyta</taxon>
        <taxon>Embryophyta</taxon>
        <taxon>Tracheophyta</taxon>
        <taxon>Spermatophyta</taxon>
        <taxon>Magnoliopsida</taxon>
        <taxon>eudicotyledons</taxon>
        <taxon>Gunneridae</taxon>
        <taxon>Pentapetalae</taxon>
        <taxon>rosids</taxon>
        <taxon>fabids</taxon>
        <taxon>Fabales</taxon>
        <taxon>Fabaceae</taxon>
        <taxon>Papilionoideae</taxon>
        <taxon>50 kb inversion clade</taxon>
        <taxon>NPAAA clade</taxon>
        <taxon>Hologalegina</taxon>
        <taxon>IRL clade</taxon>
        <taxon>Trifolieae</taxon>
        <taxon>Medicago</taxon>
    </lineage>
</organism>
<dbReference type="Proteomes" id="UP000002051">
    <property type="component" value="Chromosome 6"/>
</dbReference>
<dbReference type="AlphaFoldDB" id="G7KJY2"/>
<sequence>MVAEWSQLPHEFLQLISQKLNRELYLIRSRSFGQFSCQLFRSHPNIDVVMYLIKHDIFLFKPPKHQQNLHQRPWLIRIGPDFDGKTKLLHPLLFDGPLPSLFNYVLNFNKLSVIHLRHM</sequence>
<reference evidence="2" key="3">
    <citation type="submission" date="2015-04" db="UniProtKB">
        <authorList>
            <consortium name="EnsemblPlants"/>
        </authorList>
    </citation>
    <scope>IDENTIFICATION</scope>
    <source>
        <strain evidence="2">cv. Jemalong A17</strain>
    </source>
</reference>
<evidence type="ECO:0000313" key="2">
    <source>
        <dbReference type="EnsemblPlants" id="AES74621"/>
    </source>
</evidence>
<dbReference type="PANTHER" id="PTHR47123">
    <property type="entry name" value="F-BOX PROTEIN SKIP23"/>
    <property type="match status" value="1"/>
</dbReference>